<feature type="region of interest" description="Disordered" evidence="1">
    <location>
        <begin position="71"/>
        <end position="93"/>
    </location>
</feature>
<dbReference type="PROSITE" id="PS50235">
    <property type="entry name" value="USP_3"/>
    <property type="match status" value="1"/>
</dbReference>
<evidence type="ECO:0008006" key="7">
    <source>
        <dbReference type="Google" id="ProtNLM"/>
    </source>
</evidence>
<dbReference type="InterPro" id="IPR029071">
    <property type="entry name" value="Ubiquitin-like_domsf"/>
</dbReference>
<dbReference type="VEuPathDB" id="FungiDB:PC9H_001020"/>
<feature type="compositionally biased region" description="Polar residues" evidence="1">
    <location>
        <begin position="1084"/>
        <end position="1095"/>
    </location>
</feature>
<keyword evidence="6" id="KW-1185">Reference proteome</keyword>
<dbReference type="SMART" id="SM00213">
    <property type="entry name" value="UBQ"/>
    <property type="match status" value="1"/>
</dbReference>
<dbReference type="PROSITE" id="PS51283">
    <property type="entry name" value="DUSP"/>
    <property type="match status" value="1"/>
</dbReference>
<evidence type="ECO:0000256" key="1">
    <source>
        <dbReference type="SAM" id="MobiDB-lite"/>
    </source>
</evidence>
<dbReference type="InterPro" id="IPR033841">
    <property type="entry name" value="Pep_USP48"/>
</dbReference>
<dbReference type="PROSITE" id="PS00972">
    <property type="entry name" value="USP_1"/>
    <property type="match status" value="1"/>
</dbReference>
<dbReference type="GO" id="GO:0016579">
    <property type="term" value="P:protein deubiquitination"/>
    <property type="evidence" value="ECO:0007669"/>
    <property type="project" value="InterPro"/>
</dbReference>
<feature type="domain" description="USP" evidence="3">
    <location>
        <begin position="159"/>
        <end position="484"/>
    </location>
</feature>
<feature type="region of interest" description="Disordered" evidence="1">
    <location>
        <begin position="1"/>
        <end position="22"/>
    </location>
</feature>
<dbReference type="GO" id="GO:0005634">
    <property type="term" value="C:nucleus"/>
    <property type="evidence" value="ECO:0007669"/>
    <property type="project" value="TreeGrafter"/>
</dbReference>
<evidence type="ECO:0000259" key="3">
    <source>
        <dbReference type="PROSITE" id="PS50235"/>
    </source>
</evidence>
<dbReference type="Gene3D" id="3.10.20.90">
    <property type="entry name" value="Phosphatidylinositol 3-kinase Catalytic Subunit, Chain A, domain 1"/>
    <property type="match status" value="1"/>
</dbReference>
<dbReference type="SUPFAM" id="SSF54236">
    <property type="entry name" value="Ubiquitin-like"/>
    <property type="match status" value="1"/>
</dbReference>
<dbReference type="InterPro" id="IPR006615">
    <property type="entry name" value="Pept_C19_DUSP"/>
</dbReference>
<dbReference type="InterPro" id="IPR018200">
    <property type="entry name" value="USP_CS"/>
</dbReference>
<protein>
    <recommendedName>
        <fullName evidence="7">Ubiquitinyl hydrolase 1</fullName>
    </recommendedName>
</protein>
<evidence type="ECO:0000313" key="6">
    <source>
        <dbReference type="Proteomes" id="UP000623687"/>
    </source>
</evidence>
<dbReference type="EMBL" id="JACETU010000001">
    <property type="protein sequence ID" value="KAF7440673.1"/>
    <property type="molecule type" value="Genomic_DNA"/>
</dbReference>
<comment type="caution">
    <text evidence="5">The sequence shown here is derived from an EMBL/GenBank/DDBJ whole genome shotgun (WGS) entry which is preliminary data.</text>
</comment>
<dbReference type="AlphaFoldDB" id="A0A8H7A301"/>
<feature type="compositionally biased region" description="Polar residues" evidence="1">
    <location>
        <begin position="71"/>
        <end position="81"/>
    </location>
</feature>
<dbReference type="InterPro" id="IPR028889">
    <property type="entry name" value="USP"/>
</dbReference>
<dbReference type="Gene3D" id="3.90.70.10">
    <property type="entry name" value="Cysteine proteinases"/>
    <property type="match status" value="1"/>
</dbReference>
<dbReference type="GeneID" id="59370861"/>
<feature type="domain" description="DUSP" evidence="4">
    <location>
        <begin position="822"/>
        <end position="931"/>
    </location>
</feature>
<feature type="domain" description="Ubiquitin-like" evidence="2">
    <location>
        <begin position="976"/>
        <end position="1047"/>
    </location>
</feature>
<accession>A0A8H7A301</accession>
<dbReference type="Pfam" id="PF00240">
    <property type="entry name" value="ubiquitin"/>
    <property type="match status" value="1"/>
</dbReference>
<evidence type="ECO:0000259" key="2">
    <source>
        <dbReference type="PROSITE" id="PS50053"/>
    </source>
</evidence>
<feature type="region of interest" description="Disordered" evidence="1">
    <location>
        <begin position="1051"/>
        <end position="1095"/>
    </location>
</feature>
<evidence type="ECO:0000259" key="4">
    <source>
        <dbReference type="PROSITE" id="PS51283"/>
    </source>
</evidence>
<organism evidence="5 6">
    <name type="scientific">Pleurotus ostreatus</name>
    <name type="common">Oyster mushroom</name>
    <name type="synonym">White-rot fungus</name>
    <dbReference type="NCBI Taxonomy" id="5322"/>
    <lineage>
        <taxon>Eukaryota</taxon>
        <taxon>Fungi</taxon>
        <taxon>Dikarya</taxon>
        <taxon>Basidiomycota</taxon>
        <taxon>Agaricomycotina</taxon>
        <taxon>Agaricomycetes</taxon>
        <taxon>Agaricomycetidae</taxon>
        <taxon>Agaricales</taxon>
        <taxon>Pleurotineae</taxon>
        <taxon>Pleurotaceae</taxon>
        <taxon>Pleurotus</taxon>
    </lineage>
</organism>
<dbReference type="InterPro" id="IPR000626">
    <property type="entry name" value="Ubiquitin-like_dom"/>
</dbReference>
<dbReference type="SUPFAM" id="SSF54001">
    <property type="entry name" value="Cysteine proteinases"/>
    <property type="match status" value="1"/>
</dbReference>
<sequence>MPPKRRRRASPPAKGLPAGQKLQRNALATPMHSPWSWVDTEIQDVNKISHEHRLAACGFSSRNGYPFCSNKFSDTSQTKVPESSKGGDGNNDDNVIIVTDDESQPECSKKACKNNPKCLNYLGQETWVAEEGAAWKEYLKMMAMGEDPLLDSRDPDVPVGLKNLGATCYANAFLQVWFRDLAFRAGVYKCVPSEDTTEDKYKESPIFQLQYTFAALQECTQSVFNPTKLVESLQIRTAEQQDAQEFSKLFMSHLDAEFRKQAAPSLKSLVADQFEGKQVYGTVCDRCSYRSERPSTFLEIEINLEANSSLEERIEALLKPEQLQGDNRYLCPQCETLQEATRYTELRELPPVLHFSLLRFVYDVSSMERKKSKHAISFPKTLDMSRFLGSQAERVNNSTDAEPGSKTYNLRGILLHKGPSAYHGHYEAQVFDSSSNTWFQFNDEVVSKINNPEMKSNANGVADHRDKKYDIALALAWWLISRRMSRNALKRRRVDDSEDEIVVYKQVADPSVISSKDAYMLIYTCEGDEGQIPVPPASAMEQVKALNASHDQTCEAFQVKKQQAKSAFNDLRRNVVNIFKSWNVTSDSQPSIIVSANVLKDWLAKHCIEASVQDKSKLQKQADDAEGGIIINAASGTWSLVTDDILCIHKRLDPTKASLMKQINQVAYQKIANTTNCVFEPTMTPSDVCPDCVAQSFLDRLYQIQHPKLVRSVDQAEDDLEEPGYWISKPWLRDWRLVKPKMHVQGEDDPSPDAPDYASDVRCEHGNLSMNTSQRVRIGAQAYCLLQELFPSWAPLSTNVEPCPICEAEIHESKEHKLAARKQAEDEKARLRHMYDNALNGNMALLEDVPCAIVPAQFIRSWRQWLSKPSEYPRPNRVDNTPFICTHGLLNFDANCPNDMDSSLSIIKMIDWQVLSELYTAEPVIAIEKRLLPDEQLPRRTAWTSTDITVRLLGKEDSQASKKPATYGSRQIGARLSKRLRTAKDSGEKRRFSITKETTVKDIKVMVQTQMSIPTICQRLFYRDIELEDNGVSVADLSILANDVLDLREESEVHDIDSDTEVSPPTKRKREEGGGFGGTLLGGHSSQPSSSREVTPQEDNFLSCRVCTFANAIDADACSMCNTPLS</sequence>
<dbReference type="Pfam" id="PF00443">
    <property type="entry name" value="UCH"/>
    <property type="match status" value="1"/>
</dbReference>
<dbReference type="RefSeq" id="XP_036636517.1">
    <property type="nucleotide sequence ID" value="XM_036770672.1"/>
</dbReference>
<dbReference type="InterPro" id="IPR038765">
    <property type="entry name" value="Papain-like_cys_pep_sf"/>
</dbReference>
<dbReference type="PANTHER" id="PTHR24006">
    <property type="entry name" value="UBIQUITIN CARBOXYL-TERMINAL HYDROLASE"/>
    <property type="match status" value="1"/>
</dbReference>
<dbReference type="CDD" id="cd02668">
    <property type="entry name" value="Peptidase_C19L"/>
    <property type="match status" value="1"/>
</dbReference>
<gene>
    <name evidence="5" type="ORF">PC9H_001020</name>
</gene>
<dbReference type="PROSITE" id="PS50053">
    <property type="entry name" value="UBIQUITIN_2"/>
    <property type="match status" value="1"/>
</dbReference>
<dbReference type="PROSITE" id="PS00973">
    <property type="entry name" value="USP_2"/>
    <property type="match status" value="1"/>
</dbReference>
<dbReference type="InterPro" id="IPR001394">
    <property type="entry name" value="Peptidase_C19_UCH"/>
</dbReference>
<reference evidence="5" key="1">
    <citation type="submission" date="2019-07" db="EMBL/GenBank/DDBJ databases">
        <authorList>
            <person name="Palmer J.M."/>
        </authorList>
    </citation>
    <scope>NUCLEOTIDE SEQUENCE</scope>
    <source>
        <strain evidence="5">PC9</strain>
    </source>
</reference>
<evidence type="ECO:0000313" key="5">
    <source>
        <dbReference type="EMBL" id="KAF7440673.1"/>
    </source>
</evidence>
<name>A0A8H7A301_PLEOS</name>
<dbReference type="OrthoDB" id="289038at2759"/>
<dbReference type="GO" id="GO:0005829">
    <property type="term" value="C:cytosol"/>
    <property type="evidence" value="ECO:0007669"/>
    <property type="project" value="TreeGrafter"/>
</dbReference>
<dbReference type="Proteomes" id="UP000623687">
    <property type="component" value="Unassembled WGS sequence"/>
</dbReference>
<dbReference type="InterPro" id="IPR050164">
    <property type="entry name" value="Peptidase_C19"/>
</dbReference>
<proteinExistence type="predicted"/>
<dbReference type="GO" id="GO:0004843">
    <property type="term" value="F:cysteine-type deubiquitinase activity"/>
    <property type="evidence" value="ECO:0007669"/>
    <property type="project" value="InterPro"/>
</dbReference>